<dbReference type="EMBL" id="CP010427">
    <property type="protein sequence ID" value="AJC49197.1"/>
    <property type="molecule type" value="Genomic_DNA"/>
</dbReference>
<comment type="similarity">
    <text evidence="1">Belongs to the RutC family.</text>
</comment>
<dbReference type="KEGG" id="fgu:SD28_05900"/>
<evidence type="ECO:0000313" key="2">
    <source>
        <dbReference type="EMBL" id="AJC49197.1"/>
    </source>
</evidence>
<dbReference type="PANTHER" id="PTHR11803:SF39">
    <property type="entry name" value="2-IMINOBUTANOATE_2-IMINOPROPANOATE DEAMINASE"/>
    <property type="match status" value="1"/>
</dbReference>
<dbReference type="InterPro" id="IPR006175">
    <property type="entry name" value="YjgF/YER057c/UK114"/>
</dbReference>
<dbReference type="Pfam" id="PF01042">
    <property type="entry name" value="Ribonuc_L-PSP"/>
    <property type="match status" value="1"/>
</dbReference>
<dbReference type="NCBIfam" id="TIGR00004">
    <property type="entry name" value="Rid family detoxifying hydrolase"/>
    <property type="match status" value="1"/>
</dbReference>
<dbReference type="AlphaFoldDB" id="A0A0A8E6H9"/>
<dbReference type="HOGENOM" id="CLU_100715_7_3_6"/>
<dbReference type="FunFam" id="3.30.1330.40:FF:000001">
    <property type="entry name" value="L-PSP family endoribonuclease"/>
    <property type="match status" value="1"/>
</dbReference>
<keyword evidence="3" id="KW-1185">Reference proteome</keyword>
<dbReference type="OrthoDB" id="9803101at2"/>
<evidence type="ECO:0000256" key="1">
    <source>
        <dbReference type="ARBA" id="ARBA00010552"/>
    </source>
</evidence>
<reference evidence="2 3" key="1">
    <citation type="submission" date="2014-12" db="EMBL/GenBank/DDBJ databases">
        <title>Complete genome sequence of Francisella guanzhouensis strain 08HL01032 isolated from air-conditioning system in China.</title>
        <authorList>
            <person name="Svensson D."/>
            <person name="Ohrman C."/>
            <person name="Backman S."/>
            <person name="Karlsson E."/>
            <person name="Nilsson E."/>
            <person name="Bystrom M."/>
            <person name="Larkeryd A."/>
            <person name="Stenberg P."/>
            <person name="Scholtz H.C."/>
            <person name="Forsman M."/>
            <person name="Sjodin A."/>
        </authorList>
    </citation>
    <scope>NUCLEOTIDE SEQUENCE [LARGE SCALE GENOMIC DNA]</scope>
    <source>
        <strain evidence="2 3">08HL01032</strain>
    </source>
</reference>
<dbReference type="CDD" id="cd00448">
    <property type="entry name" value="YjgF_YER057c_UK114_family"/>
    <property type="match status" value="1"/>
</dbReference>
<dbReference type="InterPro" id="IPR035959">
    <property type="entry name" value="RutC-like_sf"/>
</dbReference>
<dbReference type="Gene3D" id="3.30.1330.40">
    <property type="entry name" value="RutC-like"/>
    <property type="match status" value="1"/>
</dbReference>
<proteinExistence type="inferred from homology"/>
<dbReference type="GO" id="GO:0005829">
    <property type="term" value="C:cytosol"/>
    <property type="evidence" value="ECO:0007669"/>
    <property type="project" value="TreeGrafter"/>
</dbReference>
<gene>
    <name evidence="2" type="ORF">SD28_05900</name>
</gene>
<dbReference type="PROSITE" id="PS01094">
    <property type="entry name" value="UPF0076"/>
    <property type="match status" value="1"/>
</dbReference>
<dbReference type="STRING" id="594679.SD28_05900"/>
<name>A0A0A8E6H9_9GAMM</name>
<dbReference type="SUPFAM" id="SSF55298">
    <property type="entry name" value="YjgF-like"/>
    <property type="match status" value="1"/>
</dbReference>
<dbReference type="InterPro" id="IPR019897">
    <property type="entry name" value="RidA_CS"/>
</dbReference>
<evidence type="ECO:0000313" key="3">
    <source>
        <dbReference type="Proteomes" id="UP000031104"/>
    </source>
</evidence>
<dbReference type="Proteomes" id="UP000031104">
    <property type="component" value="Chromosome"/>
</dbReference>
<protein>
    <submittedName>
        <fullName evidence="2">Endoribonuclease L-PSP</fullName>
    </submittedName>
</protein>
<sequence>MQKNKINTVNAPQAIGAYEQAIVVGNFVYTSGQIGLKPDSNLISKCIKEQTTQVMENLKAVLEAAGSRLDKLVKVTIFIKDMNEFSVINEVYSSFLGSNYPARSCVEVSRLPKDVKIEIEAIAIL</sequence>
<dbReference type="GO" id="GO:0019239">
    <property type="term" value="F:deaminase activity"/>
    <property type="evidence" value="ECO:0007669"/>
    <property type="project" value="TreeGrafter"/>
</dbReference>
<organism evidence="2 3">
    <name type="scientific">Allofrancisella guangzhouensis</name>
    <dbReference type="NCBI Taxonomy" id="594679"/>
    <lineage>
        <taxon>Bacteria</taxon>
        <taxon>Pseudomonadati</taxon>
        <taxon>Pseudomonadota</taxon>
        <taxon>Gammaproteobacteria</taxon>
        <taxon>Thiotrichales</taxon>
        <taxon>Francisellaceae</taxon>
        <taxon>Allofrancisella</taxon>
    </lineage>
</organism>
<dbReference type="PANTHER" id="PTHR11803">
    <property type="entry name" value="2-IMINOBUTANOATE/2-IMINOPROPANOATE DEAMINASE RIDA"/>
    <property type="match status" value="1"/>
</dbReference>
<accession>A0A0A8E6H9</accession>
<dbReference type="InterPro" id="IPR006056">
    <property type="entry name" value="RidA"/>
</dbReference>
<dbReference type="RefSeq" id="WP_039125031.1">
    <property type="nucleotide sequence ID" value="NZ_CP010427.1"/>
</dbReference>